<name>A0A5C2H8T7_9BACT</name>
<reference evidence="1" key="1">
    <citation type="submission" date="2019-09" db="EMBL/GenBank/DDBJ databases">
        <title>Complete genome sequencing of four Arcobacter species reveals a diverse suite of mobile elements.</title>
        <authorList>
            <person name="Miller W.G."/>
            <person name="Yee E."/>
            <person name="Bono J.L."/>
        </authorList>
    </citation>
    <scope>NUCLEOTIDE SEQUENCE [LARGE SCALE GENOMIC DNA]</scope>
    <source>
        <strain evidence="1">LMG 26638</strain>
    </source>
</reference>
<keyword evidence="2" id="KW-1185">Reference proteome</keyword>
<sequence length="242" mass="27744">MIRLLTLLSILFSISFSMDLTKFEDRQIMIDEIKAIVLKEEETAKAYEEYILENYDIPTLLELEGASYLGSSFLSGIDTTYFVKLAFDGISKLTYSLKEEVKNDNYLKSLYESNTFRKNSFYSGGKINFIVKDDFAKYIIYLVQNQTAGIDGIIDCSLNLLGVSLSKYCKDGDNIYIYDDLQVNKLMYFYKENFKKGPIIITSDRTLQTTNAEFDFIPKGAVLYDEDGIKYVKTSTGIEEIQ</sequence>
<proteinExistence type="predicted"/>
<protein>
    <submittedName>
        <fullName evidence="1">Uncharacterized protein</fullName>
    </submittedName>
</protein>
<accession>A0A5C2H8T7</accession>
<evidence type="ECO:0000313" key="1">
    <source>
        <dbReference type="EMBL" id="QEP33284.1"/>
    </source>
</evidence>
<dbReference type="RefSeq" id="WP_130232259.1">
    <property type="nucleotide sequence ID" value="NZ_BMEF01000001.1"/>
</dbReference>
<gene>
    <name evidence="1" type="ORF">APAC_0114</name>
</gene>
<reference evidence="1" key="2">
    <citation type="submission" date="2019-09" db="EMBL/GenBank/DDBJ databases">
        <title>Taxonomic note: a critical rebuttal of the proposed division of the genus Arcobacter into six genera, emended descriptions of Arcobacter anaerophilus and the genus Arcobacter, and an assessment of genus-level boundaries for Epsilonproteobacteria using in silico genomic comparator tools.</title>
        <authorList>
            <person name="On S.L.W."/>
            <person name="Miller W.G."/>
            <person name="Biggs P."/>
            <person name="Cornelius A."/>
            <person name="Vandamme P."/>
        </authorList>
    </citation>
    <scope>NUCLEOTIDE SEQUENCE [LARGE SCALE GENOMIC DNA]</scope>
    <source>
        <strain evidence="1">LMG 26638</strain>
    </source>
</reference>
<evidence type="ECO:0000313" key="2">
    <source>
        <dbReference type="Proteomes" id="UP000322726"/>
    </source>
</evidence>
<organism evidence="1 2">
    <name type="scientific">Malaciobacter pacificus</name>
    <dbReference type="NCBI Taxonomy" id="1080223"/>
    <lineage>
        <taxon>Bacteria</taxon>
        <taxon>Pseudomonadati</taxon>
        <taxon>Campylobacterota</taxon>
        <taxon>Epsilonproteobacteria</taxon>
        <taxon>Campylobacterales</taxon>
        <taxon>Arcobacteraceae</taxon>
        <taxon>Malaciobacter</taxon>
    </lineage>
</organism>
<dbReference type="EMBL" id="CP035928">
    <property type="protein sequence ID" value="QEP33284.1"/>
    <property type="molecule type" value="Genomic_DNA"/>
</dbReference>
<dbReference type="KEGG" id="apai:APAC_0114"/>
<dbReference type="AlphaFoldDB" id="A0A5C2H8T7"/>
<dbReference type="Proteomes" id="UP000322726">
    <property type="component" value="Chromosome"/>
</dbReference>
<dbReference type="OrthoDB" id="5343751at2"/>